<dbReference type="EMBL" id="JAMRYU010000017">
    <property type="protein sequence ID" value="MDC4241639.1"/>
    <property type="molecule type" value="Genomic_DNA"/>
</dbReference>
<dbReference type="NCBIfam" id="TIGR00022">
    <property type="entry name" value="YhcH/YjgK/YiaL family protein"/>
    <property type="match status" value="1"/>
</dbReference>
<dbReference type="Proteomes" id="UP001141183">
    <property type="component" value="Unassembled WGS sequence"/>
</dbReference>
<dbReference type="InterPro" id="IPR004375">
    <property type="entry name" value="NanQ/TabA/YiaL"/>
</dbReference>
<dbReference type="AlphaFoldDB" id="A0A9X3XQ46"/>
<sequence>MIVGKLKDLNRYKGLNQNLDKAIDYIYSANLYDLKLGKNYIDNENIFINRFNYIGQKEFDCFFEGHKNYLDIHIILNGKEKLGYSDISELNQVSKYDLENDFIKFEGPIKNYIDLKVGDFVITFPEDIHMPKISINDETIEKIVCKVLV</sequence>
<accession>A0A9X3XQ46</accession>
<keyword evidence="2" id="KW-1185">Reference proteome</keyword>
<dbReference type="RefSeq" id="WP_008677922.1">
    <property type="nucleotide sequence ID" value="NZ_CABKOG010000003.1"/>
</dbReference>
<evidence type="ECO:0000313" key="2">
    <source>
        <dbReference type="Proteomes" id="UP001141183"/>
    </source>
</evidence>
<dbReference type="GO" id="GO:0005829">
    <property type="term" value="C:cytosol"/>
    <property type="evidence" value="ECO:0007669"/>
    <property type="project" value="TreeGrafter"/>
</dbReference>
<dbReference type="SUPFAM" id="SSF51197">
    <property type="entry name" value="Clavaminate synthase-like"/>
    <property type="match status" value="1"/>
</dbReference>
<gene>
    <name evidence="1" type="ORF">NE398_15995</name>
</gene>
<dbReference type="PANTHER" id="PTHR34986:SF1">
    <property type="entry name" value="PROTEIN YIAL"/>
    <property type="match status" value="1"/>
</dbReference>
<evidence type="ECO:0000313" key="1">
    <source>
        <dbReference type="EMBL" id="MDC4241639.1"/>
    </source>
</evidence>
<dbReference type="Gene3D" id="2.60.120.370">
    <property type="entry name" value="YhcH/YjgK/YiaL"/>
    <property type="match status" value="1"/>
</dbReference>
<name>A0A9X3XQ46_9CLOT</name>
<reference evidence="1" key="1">
    <citation type="submission" date="2022-05" db="EMBL/GenBank/DDBJ databases">
        <title>Draft genome sequence of Clostridium tertium strain CP3 isolated from Peru.</title>
        <authorList>
            <person name="Hurtado R."/>
            <person name="Lima L."/>
            <person name="Sousa T."/>
            <person name="Jaiswal A.K."/>
            <person name="Tiwari S."/>
            <person name="Maturrano L."/>
            <person name="Brenig B."/>
            <person name="Azevedo V."/>
        </authorList>
    </citation>
    <scope>NUCLEOTIDE SEQUENCE</scope>
    <source>
        <strain evidence="1">CP3</strain>
    </source>
</reference>
<dbReference type="PANTHER" id="PTHR34986">
    <property type="entry name" value="EVOLVED BETA-GALACTOSIDASE SUBUNIT BETA"/>
    <property type="match status" value="1"/>
</dbReference>
<dbReference type="InterPro" id="IPR037012">
    <property type="entry name" value="NanQ/TabA/YiaL_sf"/>
</dbReference>
<dbReference type="Pfam" id="PF04074">
    <property type="entry name" value="DUF386"/>
    <property type="match status" value="1"/>
</dbReference>
<organism evidence="1 2">
    <name type="scientific">Clostridium tertium</name>
    <dbReference type="NCBI Taxonomy" id="1559"/>
    <lineage>
        <taxon>Bacteria</taxon>
        <taxon>Bacillati</taxon>
        <taxon>Bacillota</taxon>
        <taxon>Clostridia</taxon>
        <taxon>Eubacteriales</taxon>
        <taxon>Clostridiaceae</taxon>
        <taxon>Clostridium</taxon>
    </lineage>
</organism>
<comment type="caution">
    <text evidence="1">The sequence shown here is derived from an EMBL/GenBank/DDBJ whole genome shotgun (WGS) entry which is preliminary data.</text>
</comment>
<proteinExistence type="predicted"/>
<protein>
    <submittedName>
        <fullName evidence="1">YhcH/YjgK/YiaL family protein</fullName>
    </submittedName>
</protein>